<dbReference type="EMBL" id="JPGY02000001">
    <property type="protein sequence ID" value="KRU11125.1"/>
    <property type="molecule type" value="Genomic_DNA"/>
</dbReference>
<dbReference type="KEGG" id="cpat:CLPA_c28120"/>
<reference evidence="2" key="2">
    <citation type="submission" date="2015-10" db="EMBL/GenBank/DDBJ databases">
        <title>Improved Draft Genome Sequence of Clostridium pasteurianum Strain ATCC 6013 (DSM 525) Using a Hybrid Next-Generation Sequencing Approach.</title>
        <authorList>
            <person name="Pyne M.E."/>
            <person name="Utturkar S.M."/>
            <person name="Brown S.D."/>
            <person name="Moo-Young M."/>
            <person name="Chung D.A."/>
            <person name="Chou P.C."/>
        </authorList>
    </citation>
    <scope>NUCLEOTIDE SEQUENCE</scope>
    <source>
        <strain evidence="2">ATCC 6013</strain>
    </source>
</reference>
<proteinExistence type="predicted"/>
<name>A0A0H3J5Z4_CLOPA</name>
<protein>
    <recommendedName>
        <fullName evidence="5">Homing endonuclease LAGLIDADG domain-containing protein</fullName>
    </recommendedName>
</protein>
<accession>A0A0H3J5Z4</accession>
<dbReference type="Proteomes" id="UP000030905">
    <property type="component" value="Chromosome"/>
</dbReference>
<evidence type="ECO:0000313" key="1">
    <source>
        <dbReference type="EMBL" id="AJA52867.1"/>
    </source>
</evidence>
<evidence type="ECO:0000313" key="3">
    <source>
        <dbReference type="Proteomes" id="UP000028042"/>
    </source>
</evidence>
<reference evidence="2 3" key="3">
    <citation type="journal article" name="Genome Announc.">
        <title>Improved Draft Genome Sequence of Clostridium pasteurianum Strain ATCC 6013 (DSM 525) Using a Hybrid Next-Generation Sequencing Approach.</title>
        <authorList>
            <person name="Pyne M.E."/>
            <person name="Utturkar S."/>
            <person name="Brown S.D."/>
            <person name="Moo-Young M."/>
            <person name="Chung D.A."/>
            <person name="Chou C.P."/>
        </authorList>
    </citation>
    <scope>NUCLEOTIDE SEQUENCE [LARGE SCALE GENOMIC DNA]</scope>
    <source>
        <strain evidence="2 3">ATCC 6013</strain>
    </source>
</reference>
<dbReference type="Gene3D" id="3.10.28.10">
    <property type="entry name" value="Homing endonucleases"/>
    <property type="match status" value="1"/>
</dbReference>
<reference evidence="1 4" key="1">
    <citation type="journal article" date="2015" name="Genome Announc.">
        <title>Complete Genome Sequence of the Nitrogen-Fixing and Solvent-Producing Clostridium pasteurianum DSM 525.</title>
        <authorList>
            <person name="Poehlein A."/>
            <person name="Grosse-Honebrink A."/>
            <person name="Zhang Y."/>
            <person name="Minton N.P."/>
            <person name="Daniel R."/>
        </authorList>
    </citation>
    <scope>NUCLEOTIDE SEQUENCE [LARGE SCALE GENOMIC DNA]</scope>
    <source>
        <strain evidence="1">DSM 525</strain>
        <strain evidence="4">DSM 525 / ATCC 6013</strain>
    </source>
</reference>
<dbReference type="AlphaFoldDB" id="A0A0H3J5Z4"/>
<dbReference type="Proteomes" id="UP000028042">
    <property type="component" value="Unassembled WGS sequence"/>
</dbReference>
<organism evidence="1 4">
    <name type="scientific">Clostridium pasteurianum DSM 525 = ATCC 6013</name>
    <dbReference type="NCBI Taxonomy" id="1262449"/>
    <lineage>
        <taxon>Bacteria</taxon>
        <taxon>Bacillati</taxon>
        <taxon>Bacillota</taxon>
        <taxon>Clostridia</taxon>
        <taxon>Eubacteriales</taxon>
        <taxon>Clostridiaceae</taxon>
        <taxon>Clostridium</taxon>
    </lineage>
</organism>
<dbReference type="eggNOG" id="ENOG50332I1">
    <property type="taxonomic scope" value="Bacteria"/>
</dbReference>
<sequence length="134" mass="15591">MSPEEKAYIAGIVDGEGSIMLIKFHNNQFPAPCLSISSTTIELLQWLKNTTEMGTIKSKKNYNLDKHRDSFTYMVKYNNAISLIKEIEHYLVIESKRKRAKLIIKEYKRVLLEMADIHLLYLKKKKISMLNLLA</sequence>
<dbReference type="SUPFAM" id="SSF55608">
    <property type="entry name" value="Homing endonucleases"/>
    <property type="match status" value="1"/>
</dbReference>
<evidence type="ECO:0008006" key="5">
    <source>
        <dbReference type="Google" id="ProtNLM"/>
    </source>
</evidence>
<evidence type="ECO:0000313" key="2">
    <source>
        <dbReference type="EMBL" id="KRU11125.1"/>
    </source>
</evidence>
<dbReference type="KEGG" id="cpae:CPAST_c28120"/>
<gene>
    <name evidence="1" type="ORF">CLPA_c28120</name>
    <name evidence="2" type="ORF">CP6013_00372</name>
</gene>
<dbReference type="PATRIC" id="fig|1262449.3.peg.1259"/>
<evidence type="ECO:0000313" key="4">
    <source>
        <dbReference type="Proteomes" id="UP000030905"/>
    </source>
</evidence>
<dbReference type="InterPro" id="IPR027434">
    <property type="entry name" value="Homing_endonucl"/>
</dbReference>
<dbReference type="EMBL" id="CP009268">
    <property type="protein sequence ID" value="AJA52867.1"/>
    <property type="molecule type" value="Genomic_DNA"/>
</dbReference>
<keyword evidence="4" id="KW-1185">Reference proteome</keyword>